<dbReference type="Gramene" id="Jr12_05910_p1">
    <property type="protein sequence ID" value="cds.Jr12_05910_p1"/>
    <property type="gene ID" value="Jr12_05910"/>
</dbReference>
<feature type="compositionally biased region" description="Acidic residues" evidence="3">
    <location>
        <begin position="1"/>
        <end position="55"/>
    </location>
</feature>
<gene>
    <name evidence="6 7 8 9 10" type="primary">LOC109017231</name>
</gene>
<protein>
    <submittedName>
        <fullName evidence="6 7">Heterogeneous nuclear ribonucleoprotein Q-like</fullName>
    </submittedName>
</protein>
<name>A0A2I4FJB9_JUGRE</name>
<dbReference type="Gramene" id="Jr12_05930_p1">
    <property type="protein sequence ID" value="cds.Jr12_05930_p1"/>
    <property type="gene ID" value="Jr12_05930"/>
</dbReference>
<dbReference type="PANTHER" id="PTHR21245">
    <property type="entry name" value="HETEROGENEOUS NUCLEAR RIBONUCLEOPROTEIN"/>
    <property type="match status" value="1"/>
</dbReference>
<feature type="compositionally biased region" description="Low complexity" evidence="3">
    <location>
        <begin position="462"/>
        <end position="472"/>
    </location>
</feature>
<dbReference type="RefSeq" id="XP_035539741.1">
    <property type="nucleotide sequence ID" value="XM_035683848.1"/>
</dbReference>
<evidence type="ECO:0000313" key="5">
    <source>
        <dbReference type="Proteomes" id="UP000235220"/>
    </source>
</evidence>
<dbReference type="PROSITE" id="PS50102">
    <property type="entry name" value="RRM"/>
    <property type="match status" value="3"/>
</dbReference>
<dbReference type="CDD" id="cd00590">
    <property type="entry name" value="RRM_SF"/>
    <property type="match status" value="1"/>
</dbReference>
<dbReference type="FunFam" id="3.30.70.330:FF:000585">
    <property type="entry name" value="Heterogeneous nuclear ribonucleoprotein Q"/>
    <property type="match status" value="1"/>
</dbReference>
<reference evidence="6 7" key="1">
    <citation type="submission" date="2025-04" db="UniProtKB">
        <authorList>
            <consortium name="RefSeq"/>
        </authorList>
    </citation>
    <scope>IDENTIFICATION</scope>
    <source>
        <tissue evidence="6 7">Leaves</tissue>
    </source>
</reference>
<proteinExistence type="predicted"/>
<feature type="domain" description="RRM" evidence="4">
    <location>
        <begin position="114"/>
        <end position="192"/>
    </location>
</feature>
<organism evidence="5 8">
    <name type="scientific">Juglans regia</name>
    <name type="common">English walnut</name>
    <dbReference type="NCBI Taxonomy" id="51240"/>
    <lineage>
        <taxon>Eukaryota</taxon>
        <taxon>Viridiplantae</taxon>
        <taxon>Streptophyta</taxon>
        <taxon>Embryophyta</taxon>
        <taxon>Tracheophyta</taxon>
        <taxon>Spermatophyta</taxon>
        <taxon>Magnoliopsida</taxon>
        <taxon>eudicotyledons</taxon>
        <taxon>Gunneridae</taxon>
        <taxon>Pentapetalae</taxon>
        <taxon>rosids</taxon>
        <taxon>fabids</taxon>
        <taxon>Fagales</taxon>
        <taxon>Juglandaceae</taxon>
        <taxon>Juglans</taxon>
    </lineage>
</organism>
<accession>A0A2I4FJB9</accession>
<dbReference type="Proteomes" id="UP000235220">
    <property type="component" value="Chromosome 12"/>
</dbReference>
<dbReference type="InterPro" id="IPR035979">
    <property type="entry name" value="RBD_domain_sf"/>
</dbReference>
<dbReference type="Pfam" id="PF00076">
    <property type="entry name" value="RRM_1"/>
    <property type="match status" value="3"/>
</dbReference>
<feature type="compositionally biased region" description="Basic and acidic residues" evidence="3">
    <location>
        <begin position="56"/>
        <end position="80"/>
    </location>
</feature>
<dbReference type="STRING" id="51240.A0A2I4FJB9"/>
<dbReference type="SMART" id="SM00361">
    <property type="entry name" value="RRM_1"/>
    <property type="match status" value="1"/>
</dbReference>
<feature type="domain" description="RRM" evidence="4">
    <location>
        <begin position="289"/>
        <end position="366"/>
    </location>
</feature>
<dbReference type="InterPro" id="IPR012677">
    <property type="entry name" value="Nucleotide-bd_a/b_plait_sf"/>
</dbReference>
<evidence type="ECO:0000313" key="8">
    <source>
        <dbReference type="RefSeq" id="XP_035539742.1"/>
    </source>
</evidence>
<dbReference type="KEGG" id="jre:109017231"/>
<feature type="region of interest" description="Disordered" evidence="3">
    <location>
        <begin position="1"/>
        <end position="100"/>
    </location>
</feature>
<dbReference type="GO" id="GO:0003723">
    <property type="term" value="F:RNA binding"/>
    <property type="evidence" value="ECO:0007669"/>
    <property type="project" value="UniProtKB-UniRule"/>
</dbReference>
<dbReference type="SUPFAM" id="SSF54928">
    <property type="entry name" value="RNA-binding domain, RBD"/>
    <property type="match status" value="3"/>
</dbReference>
<keyword evidence="5" id="KW-1185">Reference proteome</keyword>
<evidence type="ECO:0000259" key="4">
    <source>
        <dbReference type="PROSITE" id="PS50102"/>
    </source>
</evidence>
<evidence type="ECO:0000313" key="10">
    <source>
        <dbReference type="RefSeq" id="XP_035539744.1"/>
    </source>
</evidence>
<evidence type="ECO:0000313" key="9">
    <source>
        <dbReference type="RefSeq" id="XP_035539743.1"/>
    </source>
</evidence>
<dbReference type="FunFam" id="3.30.70.330:FF:000808">
    <property type="entry name" value="Heterogeneous nuclear ribonucleoprotein Q isoform A"/>
    <property type="match status" value="1"/>
</dbReference>
<dbReference type="SMART" id="SM00360">
    <property type="entry name" value="RRM"/>
    <property type="match status" value="3"/>
</dbReference>
<dbReference type="RefSeq" id="XP_035539742.1">
    <property type="nucleotide sequence ID" value="XM_035683849.1"/>
</dbReference>
<dbReference type="Gene3D" id="3.30.70.330">
    <property type="match status" value="3"/>
</dbReference>
<evidence type="ECO:0000313" key="7">
    <source>
        <dbReference type="RefSeq" id="XP_035539741.1"/>
    </source>
</evidence>
<feature type="domain" description="RRM" evidence="4">
    <location>
        <begin position="194"/>
        <end position="276"/>
    </location>
</feature>
<dbReference type="RefSeq" id="XP_035539740.1">
    <property type="nucleotide sequence ID" value="XM_035683847.1"/>
</dbReference>
<dbReference type="Gramene" id="Jr12_05920_p1">
    <property type="protein sequence ID" value="cds.Jr12_05920_p1"/>
    <property type="gene ID" value="Jr12_05920"/>
</dbReference>
<dbReference type="GeneID" id="109017231"/>
<keyword evidence="1 2" id="KW-0694">RNA-binding</keyword>
<dbReference type="RefSeq" id="XP_035539743.1">
    <property type="nucleotide sequence ID" value="XM_035683850.1"/>
</dbReference>
<dbReference type="InterPro" id="IPR000504">
    <property type="entry name" value="RRM_dom"/>
</dbReference>
<dbReference type="FunFam" id="3.30.70.330:FF:000259">
    <property type="entry name" value="RNA-binding (RRM/RBD/RNP motifs) family protein"/>
    <property type="match status" value="1"/>
</dbReference>
<evidence type="ECO:0000256" key="2">
    <source>
        <dbReference type="PROSITE-ProRule" id="PRU00176"/>
    </source>
</evidence>
<evidence type="ECO:0000256" key="3">
    <source>
        <dbReference type="SAM" id="MobiDB-lite"/>
    </source>
</evidence>
<sequence>MAEGTEVEERVDLDEENYMEEMDDDAEEQIDEDVEEQLDDDGVDGGEYENVEENVEEVHEDSVTEPSGKDQSPEADRSHIASESIEDEEKPAASVDNDEKEKHAELLALPPHGSEVFIGGLPRDAQEEDLRNLCEPIGEILEVRLMKDKETGDAKGYAFIAFKTKEVAQKAIEDIHNKEFKGKNLRCSLSETKHRLFIGNVPKSLTEDEFRKFIEEAGPGVENIELIRDPQNPSRNRGFAFVLYYNNACADYSRQKMLSSNFKLDGNTPTVTWADPKSAPDHSAASQVKALYVKNIPENTSTEKMKELFQRHGEVTKVVMPPGKAGGKRDFGFIHYAERSSALKAVKDTEKYEIDGQLLEVVLAKPQTDKKFDGAYPYNAAPHPNHLPHSGYGGFAGNQYGSVGAGYGVATGFQQPMIYGRGPMPAGMHMVPMVLPDGRIGYVLQQPGVQIPPPRPRRIDRNNPSSGPPARAGGSGSDEGNRGRRYRPY</sequence>
<dbReference type="InterPro" id="IPR003954">
    <property type="entry name" value="RRM_euk-type"/>
</dbReference>
<dbReference type="RefSeq" id="XP_035539744.1">
    <property type="nucleotide sequence ID" value="XM_035683851.1"/>
</dbReference>
<dbReference type="AlphaFoldDB" id="A0A2I4FJB9"/>
<evidence type="ECO:0000256" key="1">
    <source>
        <dbReference type="ARBA" id="ARBA00022884"/>
    </source>
</evidence>
<feature type="region of interest" description="Disordered" evidence="3">
    <location>
        <begin position="446"/>
        <end position="489"/>
    </location>
</feature>
<evidence type="ECO:0000313" key="6">
    <source>
        <dbReference type="RefSeq" id="XP_035539740.1"/>
    </source>
</evidence>
<dbReference type="OrthoDB" id="3800936at2759"/>